<reference evidence="3" key="1">
    <citation type="submission" date="2017-05" db="EMBL/GenBank/DDBJ databases">
        <authorList>
            <person name="Sharma S."/>
            <person name="Sidhu C."/>
            <person name="Pinnaka A.K."/>
        </authorList>
    </citation>
    <scope>NUCLEOTIDE SEQUENCE [LARGE SCALE GENOMIC DNA]</scope>
    <source>
        <strain evidence="3">AK93</strain>
    </source>
</reference>
<feature type="transmembrane region" description="Helical" evidence="1">
    <location>
        <begin position="63"/>
        <end position="81"/>
    </location>
</feature>
<dbReference type="GO" id="GO:0008654">
    <property type="term" value="P:phospholipid biosynthetic process"/>
    <property type="evidence" value="ECO:0007669"/>
    <property type="project" value="InterPro"/>
</dbReference>
<dbReference type="InterPro" id="IPR000462">
    <property type="entry name" value="CDP-OH_P_trans"/>
</dbReference>
<dbReference type="RefSeq" id="WP_116301296.1">
    <property type="nucleotide sequence ID" value="NZ_NFZV01000004.1"/>
</dbReference>
<dbReference type="EMBL" id="NFZW01000005">
    <property type="protein sequence ID" value="RFA37985.1"/>
    <property type="molecule type" value="Genomic_DNA"/>
</dbReference>
<gene>
    <name evidence="2" type="ORF">CAL65_06360</name>
</gene>
<dbReference type="AlphaFoldDB" id="A0A3E0X164"/>
<dbReference type="Pfam" id="PF01066">
    <property type="entry name" value="CDP-OH_P_transf"/>
    <property type="match status" value="1"/>
</dbReference>
<dbReference type="Gene3D" id="1.20.120.1760">
    <property type="match status" value="1"/>
</dbReference>
<dbReference type="InterPro" id="IPR043130">
    <property type="entry name" value="CDP-OH_PTrfase_TM_dom"/>
</dbReference>
<protein>
    <recommendedName>
        <fullName evidence="4">CDP-alcohol phosphatidyltransferase</fullName>
    </recommendedName>
</protein>
<organism evidence="2 3">
    <name type="scientific">Alkalilimnicola ehrlichii</name>
    <dbReference type="NCBI Taxonomy" id="351052"/>
    <lineage>
        <taxon>Bacteria</taxon>
        <taxon>Pseudomonadati</taxon>
        <taxon>Pseudomonadota</taxon>
        <taxon>Gammaproteobacteria</taxon>
        <taxon>Chromatiales</taxon>
        <taxon>Ectothiorhodospiraceae</taxon>
        <taxon>Alkalilimnicola</taxon>
    </lineage>
</organism>
<dbReference type="OrthoDB" id="9796672at2"/>
<dbReference type="GO" id="GO:0016020">
    <property type="term" value="C:membrane"/>
    <property type="evidence" value="ECO:0007669"/>
    <property type="project" value="InterPro"/>
</dbReference>
<name>A0A3E0X164_9GAMM</name>
<keyword evidence="1" id="KW-0472">Membrane</keyword>
<accession>A0A3E0X164</accession>
<evidence type="ECO:0008006" key="4">
    <source>
        <dbReference type="Google" id="ProtNLM"/>
    </source>
</evidence>
<sequence length="126" mass="13693">MLDALADKVLMLAVVITLTLQGLLPWWLLLLALARDLVIGAGALAYRFFVGPYTPEPTFVSKVNTTLLIVLIIAVLAQQTALPVPALVVQGLLWTILATLLVSGVGYVSHWGRRAYKALSEPPNRF</sequence>
<dbReference type="GO" id="GO:0016780">
    <property type="term" value="F:phosphotransferase activity, for other substituted phosphate groups"/>
    <property type="evidence" value="ECO:0007669"/>
    <property type="project" value="InterPro"/>
</dbReference>
<proteinExistence type="predicted"/>
<keyword evidence="1" id="KW-1133">Transmembrane helix</keyword>
<evidence type="ECO:0000313" key="3">
    <source>
        <dbReference type="Proteomes" id="UP000256763"/>
    </source>
</evidence>
<feature type="transmembrane region" description="Helical" evidence="1">
    <location>
        <begin position="9"/>
        <end position="27"/>
    </location>
</feature>
<evidence type="ECO:0000256" key="1">
    <source>
        <dbReference type="SAM" id="Phobius"/>
    </source>
</evidence>
<comment type="caution">
    <text evidence="2">The sequence shown here is derived from an EMBL/GenBank/DDBJ whole genome shotgun (WGS) entry which is preliminary data.</text>
</comment>
<keyword evidence="3" id="KW-1185">Reference proteome</keyword>
<evidence type="ECO:0000313" key="2">
    <source>
        <dbReference type="EMBL" id="RFA37985.1"/>
    </source>
</evidence>
<dbReference type="Proteomes" id="UP000256763">
    <property type="component" value="Unassembled WGS sequence"/>
</dbReference>
<keyword evidence="1" id="KW-0812">Transmembrane</keyword>
<feature type="transmembrane region" description="Helical" evidence="1">
    <location>
        <begin position="87"/>
        <end position="108"/>
    </location>
</feature>